<dbReference type="EMBL" id="CP025791">
    <property type="protein sequence ID" value="AUP78512.1"/>
    <property type="molecule type" value="Genomic_DNA"/>
</dbReference>
<evidence type="ECO:0000259" key="3">
    <source>
        <dbReference type="Pfam" id="PF18962"/>
    </source>
</evidence>
<dbReference type="OrthoDB" id="1335946at2"/>
<protein>
    <recommendedName>
        <fullName evidence="3">Secretion system C-terminal sorting domain-containing protein</fullName>
    </recommendedName>
</protein>
<feature type="domain" description="Secretion system C-terminal sorting" evidence="3">
    <location>
        <begin position="246"/>
        <end position="315"/>
    </location>
</feature>
<gene>
    <name evidence="4" type="ORF">C1H87_07230</name>
</gene>
<evidence type="ECO:0000256" key="1">
    <source>
        <dbReference type="ARBA" id="ARBA00022729"/>
    </source>
</evidence>
<reference evidence="4 5" key="1">
    <citation type="submission" date="2018-01" db="EMBL/GenBank/DDBJ databases">
        <title>Complete genome sequence of Flavivirga eckloniae ECD14 isolated from seaweed Ecklonia cava.</title>
        <authorList>
            <person name="Lee J.H."/>
            <person name="Baik K.S."/>
            <person name="Seong C.N."/>
        </authorList>
    </citation>
    <scope>NUCLEOTIDE SEQUENCE [LARGE SCALE GENOMIC DNA]</scope>
    <source>
        <strain evidence="4 5">ECD14</strain>
    </source>
</reference>
<feature type="chain" id="PRO_5014862607" description="Secretion system C-terminal sorting domain-containing protein" evidence="2">
    <location>
        <begin position="25"/>
        <end position="317"/>
    </location>
</feature>
<name>A0A2K9PN83_9FLAO</name>
<dbReference type="Pfam" id="PF18962">
    <property type="entry name" value="Por_Secre_tail"/>
    <property type="match status" value="1"/>
</dbReference>
<proteinExistence type="predicted"/>
<dbReference type="InterPro" id="IPR026444">
    <property type="entry name" value="Secre_tail"/>
</dbReference>
<dbReference type="RefSeq" id="WP_102755167.1">
    <property type="nucleotide sequence ID" value="NZ_CP025791.1"/>
</dbReference>
<accession>A0A2K9PN83</accession>
<dbReference type="NCBIfam" id="TIGR04183">
    <property type="entry name" value="Por_Secre_tail"/>
    <property type="match status" value="1"/>
</dbReference>
<evidence type="ECO:0000313" key="5">
    <source>
        <dbReference type="Proteomes" id="UP000235826"/>
    </source>
</evidence>
<dbReference type="AlphaFoldDB" id="A0A2K9PN83"/>
<sequence>MRKKLQFVKGAFLALTLVTASSFAQTTILDYDYETAAHGTWTSQDPEVTTTIVADPTSGTNNVLHFTSTGNWKKSTLVLPTPTTADYVTTFTYRFYSSALVNTSTSQEWFDILGKNGDNDNFKISIVRVNSDVLKREIKIAGHPDIINTGATPSREAWHTMQIIIDPNGGTNAGTGKITFTIDGGDLLTEDNLDIDQLVIDTIVIGTMMGTNGTNHQDHYMDDLKITESATLSNNDVFNKEVSFSPNPAKNDLKIALKESANFNLSLYNIIGAQVLSADYVSKDAANVSISNLRAGVYLARITTSNGQVAVKKIVKN</sequence>
<feature type="signal peptide" evidence="2">
    <location>
        <begin position="1"/>
        <end position="24"/>
    </location>
</feature>
<evidence type="ECO:0000256" key="2">
    <source>
        <dbReference type="SAM" id="SignalP"/>
    </source>
</evidence>
<keyword evidence="5" id="KW-1185">Reference proteome</keyword>
<dbReference type="KEGG" id="fek:C1H87_07230"/>
<dbReference type="Proteomes" id="UP000235826">
    <property type="component" value="Chromosome"/>
</dbReference>
<keyword evidence="1 2" id="KW-0732">Signal</keyword>
<evidence type="ECO:0000313" key="4">
    <source>
        <dbReference type="EMBL" id="AUP78512.1"/>
    </source>
</evidence>
<organism evidence="4 5">
    <name type="scientific">Flavivirga eckloniae</name>
    <dbReference type="NCBI Taxonomy" id="1803846"/>
    <lineage>
        <taxon>Bacteria</taxon>
        <taxon>Pseudomonadati</taxon>
        <taxon>Bacteroidota</taxon>
        <taxon>Flavobacteriia</taxon>
        <taxon>Flavobacteriales</taxon>
        <taxon>Flavobacteriaceae</taxon>
        <taxon>Flavivirga</taxon>
    </lineage>
</organism>